<dbReference type="InterPro" id="IPR036688">
    <property type="entry name" value="MoeA_C_domain_IV_sf"/>
</dbReference>
<accession>A0ABT8GJ01</accession>
<keyword evidence="5 7" id="KW-0501">Molybdenum cofactor biosynthesis</keyword>
<dbReference type="EC" id="2.10.1.1" evidence="7"/>
<keyword evidence="7" id="KW-0808">Transferase</keyword>
<dbReference type="Pfam" id="PF00994">
    <property type="entry name" value="MoCF_biosynth"/>
    <property type="match status" value="1"/>
</dbReference>
<dbReference type="InterPro" id="IPR005110">
    <property type="entry name" value="MoeA_linker/N"/>
</dbReference>
<feature type="domain" description="MoaB/Mog" evidence="8">
    <location>
        <begin position="178"/>
        <end position="312"/>
    </location>
</feature>
<dbReference type="Gene3D" id="2.170.190.11">
    <property type="entry name" value="Molybdopterin biosynthesis moea protein, domain 3"/>
    <property type="match status" value="1"/>
</dbReference>
<sequence length="402" mass="40188">MRDLDAHVARALALVAPLAAERLALGGALGLTAARDHAARDASPPFDNSAMDGYAVRSADVQGATPASPVVLPVAGETAAGAPPGVVPAGHAWRIMTGAPMPDGADAVVPVESTDGGVTDVTMTASVGEGRHVRRAGEDARPGDVIVHAGQCFTAVRAGALAAVGVATVDAVRAPRVAVIATGDELVDVGEDLAPGQIHDSNSVLLAGLLRQAGADPVVIAKVSDRPEELLARIAAVDADLIVTTGGVSVGAYDVVKEALAARGVEFVRVAMQPGKPQGLGLVNGTPTVCLPGNPVSVLVSFATIVAPMLRRLGGDSGGGGIVDSRAHEAAVVDEGWSVPPGRRQFMPVRFTAAGTVVPATPGGSGSHLIAGLAAAEALADVPAGAERVAPGDTVNLVRWSR</sequence>
<keyword evidence="10" id="KW-1185">Reference proteome</keyword>
<comment type="function">
    <text evidence="1 7">Catalyzes the insertion of molybdate into adenylated molybdopterin with the concomitant release of AMP.</text>
</comment>
<dbReference type="CDD" id="cd00887">
    <property type="entry name" value="MoeA"/>
    <property type="match status" value="1"/>
</dbReference>
<comment type="pathway">
    <text evidence="2 7">Cofactor biosynthesis; molybdopterin biosynthesis.</text>
</comment>
<organism evidence="9 10">
    <name type="scientific">Demequina muriae</name>
    <dbReference type="NCBI Taxonomy" id="3051664"/>
    <lineage>
        <taxon>Bacteria</taxon>
        <taxon>Bacillati</taxon>
        <taxon>Actinomycetota</taxon>
        <taxon>Actinomycetes</taxon>
        <taxon>Micrococcales</taxon>
        <taxon>Demequinaceae</taxon>
        <taxon>Demequina</taxon>
    </lineage>
</organism>
<dbReference type="Gene3D" id="3.90.105.10">
    <property type="entry name" value="Molybdopterin biosynthesis moea protein, domain 2"/>
    <property type="match status" value="1"/>
</dbReference>
<protein>
    <recommendedName>
        <fullName evidence="7">Molybdopterin molybdenumtransferase</fullName>
        <ecNumber evidence="7">2.10.1.1</ecNumber>
    </recommendedName>
</protein>
<evidence type="ECO:0000256" key="7">
    <source>
        <dbReference type="RuleBase" id="RU365090"/>
    </source>
</evidence>
<dbReference type="InterPro" id="IPR038987">
    <property type="entry name" value="MoeA-like"/>
</dbReference>
<dbReference type="SUPFAM" id="SSF63882">
    <property type="entry name" value="MoeA N-terminal region -like"/>
    <property type="match status" value="1"/>
</dbReference>
<dbReference type="Gene3D" id="2.40.340.10">
    <property type="entry name" value="MoeA, C-terminal, domain IV"/>
    <property type="match status" value="1"/>
</dbReference>
<keyword evidence="4 7" id="KW-0500">Molybdenum</keyword>
<reference evidence="9" key="1">
    <citation type="submission" date="2023-06" db="EMBL/GenBank/DDBJ databases">
        <title>Egi l300058.</title>
        <authorList>
            <person name="Gao L."/>
            <person name="Fang B.-Z."/>
            <person name="Li W.-J."/>
        </authorList>
    </citation>
    <scope>NUCLEOTIDE SEQUENCE</scope>
    <source>
        <strain evidence="9">EGI L300058</strain>
    </source>
</reference>
<evidence type="ECO:0000256" key="2">
    <source>
        <dbReference type="ARBA" id="ARBA00005046"/>
    </source>
</evidence>
<keyword evidence="7" id="KW-0479">Metal-binding</keyword>
<gene>
    <name evidence="9" type="ORF">QQX02_10745</name>
</gene>
<evidence type="ECO:0000256" key="1">
    <source>
        <dbReference type="ARBA" id="ARBA00002901"/>
    </source>
</evidence>
<evidence type="ECO:0000313" key="10">
    <source>
        <dbReference type="Proteomes" id="UP001172708"/>
    </source>
</evidence>
<dbReference type="NCBIfam" id="NF045515">
    <property type="entry name" value="Glp_gephyrin"/>
    <property type="match status" value="1"/>
</dbReference>
<comment type="caution">
    <text evidence="9">The sequence shown here is derived from an EMBL/GenBank/DDBJ whole genome shotgun (WGS) entry which is preliminary data.</text>
</comment>
<evidence type="ECO:0000256" key="4">
    <source>
        <dbReference type="ARBA" id="ARBA00022505"/>
    </source>
</evidence>
<evidence type="ECO:0000256" key="6">
    <source>
        <dbReference type="ARBA" id="ARBA00047317"/>
    </source>
</evidence>
<dbReference type="InterPro" id="IPR036425">
    <property type="entry name" value="MoaB/Mog-like_dom_sf"/>
</dbReference>
<dbReference type="InterPro" id="IPR001453">
    <property type="entry name" value="MoaB/Mog_dom"/>
</dbReference>
<proteinExistence type="inferred from homology"/>
<comment type="catalytic activity">
    <reaction evidence="6">
        <text>adenylyl-molybdopterin + molybdate = Mo-molybdopterin + AMP + H(+)</text>
        <dbReference type="Rhea" id="RHEA:35047"/>
        <dbReference type="ChEBI" id="CHEBI:15378"/>
        <dbReference type="ChEBI" id="CHEBI:36264"/>
        <dbReference type="ChEBI" id="CHEBI:62727"/>
        <dbReference type="ChEBI" id="CHEBI:71302"/>
        <dbReference type="ChEBI" id="CHEBI:456215"/>
        <dbReference type="EC" id="2.10.1.1"/>
    </reaction>
</comment>
<dbReference type="Pfam" id="PF03453">
    <property type="entry name" value="MoeA_N"/>
    <property type="match status" value="1"/>
</dbReference>
<dbReference type="Gene3D" id="3.40.980.10">
    <property type="entry name" value="MoaB/Mog-like domain"/>
    <property type="match status" value="1"/>
</dbReference>
<dbReference type="SMART" id="SM00852">
    <property type="entry name" value="MoCF_biosynth"/>
    <property type="match status" value="1"/>
</dbReference>
<dbReference type="PANTHER" id="PTHR10192:SF5">
    <property type="entry name" value="GEPHYRIN"/>
    <property type="match status" value="1"/>
</dbReference>
<comment type="similarity">
    <text evidence="3 7">Belongs to the MoeA family.</text>
</comment>
<dbReference type="SUPFAM" id="SSF63867">
    <property type="entry name" value="MoeA C-terminal domain-like"/>
    <property type="match status" value="1"/>
</dbReference>
<dbReference type="PANTHER" id="PTHR10192">
    <property type="entry name" value="MOLYBDOPTERIN BIOSYNTHESIS PROTEIN"/>
    <property type="match status" value="1"/>
</dbReference>
<evidence type="ECO:0000256" key="3">
    <source>
        <dbReference type="ARBA" id="ARBA00010763"/>
    </source>
</evidence>
<dbReference type="Proteomes" id="UP001172708">
    <property type="component" value="Unassembled WGS sequence"/>
</dbReference>
<dbReference type="InterPro" id="IPR036135">
    <property type="entry name" value="MoeA_linker/N_sf"/>
</dbReference>
<comment type="cofactor">
    <cofactor evidence="7">
        <name>Mg(2+)</name>
        <dbReference type="ChEBI" id="CHEBI:18420"/>
    </cofactor>
</comment>
<keyword evidence="7" id="KW-0460">Magnesium</keyword>
<dbReference type="SUPFAM" id="SSF53218">
    <property type="entry name" value="Molybdenum cofactor biosynthesis proteins"/>
    <property type="match status" value="1"/>
</dbReference>
<evidence type="ECO:0000256" key="5">
    <source>
        <dbReference type="ARBA" id="ARBA00023150"/>
    </source>
</evidence>
<dbReference type="InterPro" id="IPR005111">
    <property type="entry name" value="MoeA_C_domain_IV"/>
</dbReference>
<dbReference type="NCBIfam" id="TIGR00177">
    <property type="entry name" value="molyb_syn"/>
    <property type="match status" value="1"/>
</dbReference>
<evidence type="ECO:0000259" key="8">
    <source>
        <dbReference type="SMART" id="SM00852"/>
    </source>
</evidence>
<dbReference type="RefSeq" id="WP_301143040.1">
    <property type="nucleotide sequence ID" value="NZ_JAUHQA010000001.1"/>
</dbReference>
<dbReference type="EMBL" id="JAUHQA010000001">
    <property type="protein sequence ID" value="MDN4481402.1"/>
    <property type="molecule type" value="Genomic_DNA"/>
</dbReference>
<name>A0ABT8GJ01_9MICO</name>
<dbReference type="Pfam" id="PF03454">
    <property type="entry name" value="MoeA_C"/>
    <property type="match status" value="1"/>
</dbReference>
<evidence type="ECO:0000313" key="9">
    <source>
        <dbReference type="EMBL" id="MDN4481402.1"/>
    </source>
</evidence>